<organism evidence="2 3">
    <name type="scientific">Streptomyces klenkii</name>
    <dbReference type="NCBI Taxonomy" id="1420899"/>
    <lineage>
        <taxon>Bacteria</taxon>
        <taxon>Bacillati</taxon>
        <taxon>Actinomycetota</taxon>
        <taxon>Actinomycetes</taxon>
        <taxon>Kitasatosporales</taxon>
        <taxon>Streptomycetaceae</taxon>
        <taxon>Streptomyces</taxon>
    </lineage>
</organism>
<dbReference type="AlphaFoldDB" id="A0A3B0BJ07"/>
<proteinExistence type="predicted"/>
<reference evidence="2 3" key="1">
    <citation type="journal article" date="2015" name="Antonie Van Leeuwenhoek">
        <title>Streptomyces klenkii sp. nov., isolated from deep marine sediment.</title>
        <authorList>
            <person name="Veyisoglu A."/>
            <person name="Sahin N."/>
        </authorList>
    </citation>
    <scope>NUCLEOTIDE SEQUENCE [LARGE SCALE GENOMIC DNA]</scope>
    <source>
        <strain evidence="2 3">KCTC 29202</strain>
    </source>
</reference>
<gene>
    <name evidence="2" type="ORF">D7231_14490</name>
</gene>
<feature type="region of interest" description="Disordered" evidence="1">
    <location>
        <begin position="112"/>
        <end position="179"/>
    </location>
</feature>
<sequence length="391" mass="40496">MKDLSRGFDDLMQMEKAQDLIRGYEEGLAAKRAILANKEAQLAEGSFHSGMTAEETKVWVQHLREGMAELQQRIEQVRAALSRGPDACRSLLQQRAAEEDMFRRAFGRMRDNVVPPEPQAAPEPGGADLAPDVPAEPPRQGLVRKPGGGVGQEVPTGGFPATEAAEVPGGIGAAPEPPPVAPVAAGEEVIAGSDAAAGAGAEVVGASRLGRVLVGLVIIAGVAIGGYWAYNHFTSPPASSPSSPTATQPASFDINGDYNGTANGAACAKPQCYVTVTKVSDPSGPGADNAGKITVNFTAVNWTPASTGVASVINMKIGPMDAWLQQDGTVKETGYNPWTIITDTTPGSNSRTSGSYKLSGKFTSGTNGSPSYTLTMNVSGLDYQLVGTRAG</sequence>
<dbReference type="RefSeq" id="WP_120755826.1">
    <property type="nucleotide sequence ID" value="NZ_RBAM01000005.1"/>
</dbReference>
<evidence type="ECO:0000313" key="3">
    <source>
        <dbReference type="Proteomes" id="UP000270343"/>
    </source>
</evidence>
<dbReference type="EMBL" id="RBAM01000005">
    <property type="protein sequence ID" value="RKN72682.1"/>
    <property type="molecule type" value="Genomic_DNA"/>
</dbReference>
<evidence type="ECO:0000256" key="1">
    <source>
        <dbReference type="SAM" id="MobiDB-lite"/>
    </source>
</evidence>
<comment type="caution">
    <text evidence="2">The sequence shown here is derived from an EMBL/GenBank/DDBJ whole genome shotgun (WGS) entry which is preliminary data.</text>
</comment>
<evidence type="ECO:0000313" key="2">
    <source>
        <dbReference type="EMBL" id="RKN72682.1"/>
    </source>
</evidence>
<feature type="compositionally biased region" description="Low complexity" evidence="1">
    <location>
        <begin position="152"/>
        <end position="168"/>
    </location>
</feature>
<accession>A0A3B0BJ07</accession>
<dbReference type="OrthoDB" id="4324563at2"/>
<name>A0A3B0BJ07_9ACTN</name>
<dbReference type="Proteomes" id="UP000270343">
    <property type="component" value="Unassembled WGS sequence"/>
</dbReference>
<protein>
    <submittedName>
        <fullName evidence="2">Uncharacterized protein</fullName>
    </submittedName>
</protein>
<keyword evidence="3" id="KW-1185">Reference proteome</keyword>